<proteinExistence type="predicted"/>
<dbReference type="PROSITE" id="PS51677">
    <property type="entry name" value="NODB"/>
    <property type="match status" value="1"/>
</dbReference>
<dbReference type="PANTHER" id="PTHR34216">
    <property type="match status" value="1"/>
</dbReference>
<evidence type="ECO:0000313" key="5">
    <source>
        <dbReference type="Proteomes" id="UP000182427"/>
    </source>
</evidence>
<dbReference type="Gene3D" id="3.20.20.370">
    <property type="entry name" value="Glycoside hydrolase/deacetylase"/>
    <property type="match status" value="1"/>
</dbReference>
<dbReference type="InterPro" id="IPR002509">
    <property type="entry name" value="NODB_dom"/>
</dbReference>
<dbReference type="GO" id="GO:0005975">
    <property type="term" value="P:carbohydrate metabolic process"/>
    <property type="evidence" value="ECO:0007669"/>
    <property type="project" value="InterPro"/>
</dbReference>
<dbReference type="PANTHER" id="PTHR34216:SF3">
    <property type="entry name" value="POLY-BETA-1,6-N-ACETYL-D-GLUCOSAMINE N-DEACETYLASE"/>
    <property type="match status" value="1"/>
</dbReference>
<keyword evidence="2" id="KW-0732">Signal</keyword>
<gene>
    <name evidence="4" type="ORF">SAMN05444167_2008</name>
</gene>
<evidence type="ECO:0000256" key="1">
    <source>
        <dbReference type="ARBA" id="ARBA00004613"/>
    </source>
</evidence>
<dbReference type="SUPFAM" id="SSF88713">
    <property type="entry name" value="Glycoside hydrolase/deacetylase"/>
    <property type="match status" value="1"/>
</dbReference>
<dbReference type="GO" id="GO:0005576">
    <property type="term" value="C:extracellular region"/>
    <property type="evidence" value="ECO:0007669"/>
    <property type="project" value="UniProtKB-SubCell"/>
</dbReference>
<feature type="domain" description="NodB homology" evidence="3">
    <location>
        <begin position="73"/>
        <end position="335"/>
    </location>
</feature>
<evidence type="ECO:0000313" key="4">
    <source>
        <dbReference type="EMBL" id="SDF30498.1"/>
    </source>
</evidence>
<evidence type="ECO:0000259" key="3">
    <source>
        <dbReference type="PROSITE" id="PS51677"/>
    </source>
</evidence>
<dbReference type="AlphaFoldDB" id="A0A1G7JZN8"/>
<protein>
    <submittedName>
        <fullName evidence="4">Polysaccharide deacetylase</fullName>
    </submittedName>
</protein>
<organism evidence="4 5">
    <name type="scientific">Terriglobus roseus</name>
    <dbReference type="NCBI Taxonomy" id="392734"/>
    <lineage>
        <taxon>Bacteria</taxon>
        <taxon>Pseudomonadati</taxon>
        <taxon>Acidobacteriota</taxon>
        <taxon>Terriglobia</taxon>
        <taxon>Terriglobales</taxon>
        <taxon>Acidobacteriaceae</taxon>
        <taxon>Terriglobus</taxon>
    </lineage>
</organism>
<dbReference type="GO" id="GO:0016810">
    <property type="term" value="F:hydrolase activity, acting on carbon-nitrogen (but not peptide) bonds"/>
    <property type="evidence" value="ECO:0007669"/>
    <property type="project" value="InterPro"/>
</dbReference>
<dbReference type="Proteomes" id="UP000182427">
    <property type="component" value="Chromosome I"/>
</dbReference>
<sequence>MKSARKKIGASGATLVLTLHRVIPDDAMESCRSPHGMVIRESAFRSLLVYLSKNAVCVKPGDIDQPEGSSTRPRVLITFDDGWFDNLAIAAPLLAQFGMSACFFAVTNYAGRSQPFWPERALGLVRALHDSKSQISLRDLFSHLVDAEGTPLPAGPIKEEELLSWLKQFDPETISAAISDAERSISSPMTTRQPDPWERLMTWDEMHTLTRAGHTIGSHTATHALLTQLTSDEVASELLTSSTALEQHMVPEHTERHWIAYPNGFTDNRVRELTAKCGYHYGFTTVSGLWRKESEPLAIPRVNVWDGSVLSPEGTFDESYLEYTLFFRPLLAGSL</sequence>
<dbReference type="CDD" id="cd10918">
    <property type="entry name" value="CE4_NodB_like_5s_6s"/>
    <property type="match status" value="1"/>
</dbReference>
<dbReference type="EMBL" id="LT629690">
    <property type="protein sequence ID" value="SDF30498.1"/>
    <property type="molecule type" value="Genomic_DNA"/>
</dbReference>
<comment type="subcellular location">
    <subcellularLocation>
        <location evidence="1">Secreted</location>
    </subcellularLocation>
</comment>
<accession>A0A1G7JZN8</accession>
<dbReference type="InterPro" id="IPR011330">
    <property type="entry name" value="Glyco_hydro/deAcase_b/a-brl"/>
</dbReference>
<dbReference type="InterPro" id="IPR051398">
    <property type="entry name" value="Polysacch_Deacetylase"/>
</dbReference>
<keyword evidence="5" id="KW-1185">Reference proteome</keyword>
<dbReference type="Pfam" id="PF01522">
    <property type="entry name" value="Polysacc_deac_1"/>
    <property type="match status" value="2"/>
</dbReference>
<reference evidence="4 5" key="1">
    <citation type="submission" date="2016-10" db="EMBL/GenBank/DDBJ databases">
        <authorList>
            <person name="de Groot N.N."/>
        </authorList>
    </citation>
    <scope>NUCLEOTIDE SEQUENCE [LARGE SCALE GENOMIC DNA]</scope>
    <source>
        <strain evidence="4 5">GAS232</strain>
    </source>
</reference>
<name>A0A1G7JZN8_9BACT</name>
<evidence type="ECO:0000256" key="2">
    <source>
        <dbReference type="ARBA" id="ARBA00022729"/>
    </source>
</evidence>